<gene>
    <name evidence="1" type="ORF">FRZ54_17550</name>
</gene>
<name>A0A5B8UYY5_9SPHI</name>
<dbReference type="AlphaFoldDB" id="A0A5B8UYY5"/>
<evidence type="ECO:0000313" key="1">
    <source>
        <dbReference type="EMBL" id="QEC64304.1"/>
    </source>
</evidence>
<protein>
    <recommendedName>
        <fullName evidence="3">Lipocalin-like domain-containing protein</fullName>
    </recommendedName>
</protein>
<accession>A0A5B8UYY5</accession>
<dbReference type="Gene3D" id="2.40.128.490">
    <property type="entry name" value="Uncharacterised protein PF14869, DUF4488"/>
    <property type="match status" value="1"/>
</dbReference>
<reference evidence="1 2" key="1">
    <citation type="journal article" date="2017" name="Curr. Microbiol.">
        <title>Mucilaginibacter ginsenosidivorans sp. nov., Isolated from Soil of Ginseng Field.</title>
        <authorList>
            <person name="Kim M.M."/>
            <person name="Siddiqi M.Z."/>
            <person name="Im W.T."/>
        </authorList>
    </citation>
    <scope>NUCLEOTIDE SEQUENCE [LARGE SCALE GENOMIC DNA]</scope>
    <source>
        <strain evidence="1 2">Gsoil 3017</strain>
    </source>
</reference>
<dbReference type="EMBL" id="CP042436">
    <property type="protein sequence ID" value="QEC64304.1"/>
    <property type="molecule type" value="Genomic_DNA"/>
</dbReference>
<dbReference type="OrthoDB" id="797882at2"/>
<evidence type="ECO:0000313" key="2">
    <source>
        <dbReference type="Proteomes" id="UP000321479"/>
    </source>
</evidence>
<organism evidence="1 2">
    <name type="scientific">Mucilaginibacter ginsenosidivorans</name>
    <dbReference type="NCBI Taxonomy" id="398053"/>
    <lineage>
        <taxon>Bacteria</taxon>
        <taxon>Pseudomonadati</taxon>
        <taxon>Bacteroidota</taxon>
        <taxon>Sphingobacteriia</taxon>
        <taxon>Sphingobacteriales</taxon>
        <taxon>Sphingobacteriaceae</taxon>
        <taxon>Mucilaginibacter</taxon>
    </lineage>
</organism>
<keyword evidence="2" id="KW-1185">Reference proteome</keyword>
<evidence type="ECO:0008006" key="3">
    <source>
        <dbReference type="Google" id="ProtNLM"/>
    </source>
</evidence>
<dbReference type="KEGG" id="mgin:FRZ54_17550"/>
<proteinExistence type="predicted"/>
<sequence>MKIFAEIFLIVALAAFSGPKTLKGTWSYVGGIYNGKKEGAPTGYSLRRKYSDTTFEAFVIDKGSKPEKFESGYYFLKSDTCIETETYSAQPSKLTGHPVNYHYEIRKDSLIFSGRLPTGMIIEEYWKRVK</sequence>
<dbReference type="RefSeq" id="WP_147032987.1">
    <property type="nucleotide sequence ID" value="NZ_CP042436.1"/>
</dbReference>
<dbReference type="Proteomes" id="UP000321479">
    <property type="component" value="Chromosome"/>
</dbReference>